<dbReference type="AlphaFoldDB" id="A0A2P2PVL8"/>
<organism evidence="2">
    <name type="scientific">Rhizophora mucronata</name>
    <name type="common">Asiatic mangrove</name>
    <dbReference type="NCBI Taxonomy" id="61149"/>
    <lineage>
        <taxon>Eukaryota</taxon>
        <taxon>Viridiplantae</taxon>
        <taxon>Streptophyta</taxon>
        <taxon>Embryophyta</taxon>
        <taxon>Tracheophyta</taxon>
        <taxon>Spermatophyta</taxon>
        <taxon>Magnoliopsida</taxon>
        <taxon>eudicotyledons</taxon>
        <taxon>Gunneridae</taxon>
        <taxon>Pentapetalae</taxon>
        <taxon>rosids</taxon>
        <taxon>fabids</taxon>
        <taxon>Malpighiales</taxon>
        <taxon>Rhizophoraceae</taxon>
        <taxon>Rhizophora</taxon>
    </lineage>
</organism>
<proteinExistence type="predicted"/>
<name>A0A2P2PVL8_RHIMU</name>
<protein>
    <submittedName>
        <fullName evidence="2">Uncharacterized protein</fullName>
    </submittedName>
</protein>
<feature type="transmembrane region" description="Helical" evidence="1">
    <location>
        <begin position="27"/>
        <end position="55"/>
    </location>
</feature>
<sequence length="84" mass="9332">MLFNSCLVCDMDVDQTPEFQLGPFVTLNALMCSCDSTCIMSMLLFVVLLAWLTIFSKEFGLLGSMPTRCTTPQGLSLGYVMDQF</sequence>
<keyword evidence="1" id="KW-0472">Membrane</keyword>
<keyword evidence="1" id="KW-1133">Transmembrane helix</keyword>
<evidence type="ECO:0000256" key="1">
    <source>
        <dbReference type="SAM" id="Phobius"/>
    </source>
</evidence>
<accession>A0A2P2PVL8</accession>
<evidence type="ECO:0000313" key="2">
    <source>
        <dbReference type="EMBL" id="MBX58784.1"/>
    </source>
</evidence>
<dbReference type="EMBL" id="GGEC01078300">
    <property type="protein sequence ID" value="MBX58784.1"/>
    <property type="molecule type" value="Transcribed_RNA"/>
</dbReference>
<reference evidence="2" key="1">
    <citation type="submission" date="2018-02" db="EMBL/GenBank/DDBJ databases">
        <title>Rhizophora mucronata_Transcriptome.</title>
        <authorList>
            <person name="Meera S.P."/>
            <person name="Sreeshan A."/>
            <person name="Augustine A."/>
        </authorList>
    </citation>
    <scope>NUCLEOTIDE SEQUENCE</scope>
    <source>
        <tissue evidence="2">Leaf</tissue>
    </source>
</reference>
<keyword evidence="1" id="KW-0812">Transmembrane</keyword>